<organism evidence="2 3">
    <name type="scientific">Hibiscus sabdariffa</name>
    <name type="common">roselle</name>
    <dbReference type="NCBI Taxonomy" id="183260"/>
    <lineage>
        <taxon>Eukaryota</taxon>
        <taxon>Viridiplantae</taxon>
        <taxon>Streptophyta</taxon>
        <taxon>Embryophyta</taxon>
        <taxon>Tracheophyta</taxon>
        <taxon>Spermatophyta</taxon>
        <taxon>Magnoliopsida</taxon>
        <taxon>eudicotyledons</taxon>
        <taxon>Gunneridae</taxon>
        <taxon>Pentapetalae</taxon>
        <taxon>rosids</taxon>
        <taxon>malvids</taxon>
        <taxon>Malvales</taxon>
        <taxon>Malvaceae</taxon>
        <taxon>Malvoideae</taxon>
        <taxon>Hibiscus</taxon>
    </lineage>
</organism>
<accession>A0ABR2CAA6</accession>
<gene>
    <name evidence="2" type="ORF">V6N12_068957</name>
</gene>
<proteinExistence type="predicted"/>
<reference evidence="2 3" key="1">
    <citation type="journal article" date="2024" name="G3 (Bethesda)">
        <title>Genome assembly of Hibiscus sabdariffa L. provides insights into metabolisms of medicinal natural products.</title>
        <authorList>
            <person name="Kim T."/>
        </authorList>
    </citation>
    <scope>NUCLEOTIDE SEQUENCE [LARGE SCALE GENOMIC DNA]</scope>
    <source>
        <strain evidence="2">TK-2024</strain>
        <tissue evidence="2">Old leaves</tissue>
    </source>
</reference>
<dbReference type="Proteomes" id="UP001472677">
    <property type="component" value="Unassembled WGS sequence"/>
</dbReference>
<name>A0ABR2CAA6_9ROSI</name>
<sequence length="81" mass="8705">MQQSKDYVYLIMSGNKRREEKPGGEAAKVMAEPERIGRNQAGTDHGKEGITSPGSASTGPDLLHCGSSHLPTRVIRLISIS</sequence>
<comment type="caution">
    <text evidence="2">The sequence shown here is derived from an EMBL/GenBank/DDBJ whole genome shotgun (WGS) entry which is preliminary data.</text>
</comment>
<keyword evidence="3" id="KW-1185">Reference proteome</keyword>
<protein>
    <submittedName>
        <fullName evidence="2">Uncharacterized protein</fullName>
    </submittedName>
</protein>
<evidence type="ECO:0000256" key="1">
    <source>
        <dbReference type="SAM" id="MobiDB-lite"/>
    </source>
</evidence>
<evidence type="ECO:0000313" key="2">
    <source>
        <dbReference type="EMBL" id="KAK8516350.1"/>
    </source>
</evidence>
<feature type="region of interest" description="Disordered" evidence="1">
    <location>
        <begin position="14"/>
        <end position="65"/>
    </location>
</feature>
<dbReference type="EMBL" id="JBBPBM010000059">
    <property type="protein sequence ID" value="KAK8516350.1"/>
    <property type="molecule type" value="Genomic_DNA"/>
</dbReference>
<evidence type="ECO:0000313" key="3">
    <source>
        <dbReference type="Proteomes" id="UP001472677"/>
    </source>
</evidence>